<evidence type="ECO:0000313" key="5">
    <source>
        <dbReference type="Proteomes" id="UP000189935"/>
    </source>
</evidence>
<dbReference type="InterPro" id="IPR041238">
    <property type="entry name" value="Rap1a"/>
</dbReference>
<dbReference type="OrthoDB" id="7473402at2"/>
<dbReference type="EMBL" id="LT670844">
    <property type="protein sequence ID" value="SHK38667.1"/>
    <property type="molecule type" value="Genomic_DNA"/>
</dbReference>
<dbReference type="Gene3D" id="1.10.890.40">
    <property type="match status" value="1"/>
</dbReference>
<dbReference type="RefSeq" id="WP_154071313.1">
    <property type="nucleotide sequence ID" value="NZ_LT670844.1"/>
</dbReference>
<gene>
    <name evidence="4" type="ORF">SAMN05444159_3129</name>
</gene>
<dbReference type="Proteomes" id="UP000189935">
    <property type="component" value="Chromosome I"/>
</dbReference>
<protein>
    <recommendedName>
        <fullName evidence="3">Rap1a immunity protein domain-containing protein</fullName>
    </recommendedName>
</protein>
<dbReference type="AlphaFoldDB" id="A0A1M6S2D8"/>
<accession>A0A1M6S2D8</accession>
<proteinExistence type="predicted"/>
<feature type="chain" id="PRO_5009920759" description="Rap1a immunity protein domain-containing protein" evidence="2">
    <location>
        <begin position="19"/>
        <end position="135"/>
    </location>
</feature>
<evidence type="ECO:0000256" key="2">
    <source>
        <dbReference type="SAM" id="SignalP"/>
    </source>
</evidence>
<keyword evidence="2" id="KW-0732">Signal</keyword>
<feature type="region of interest" description="Disordered" evidence="1">
    <location>
        <begin position="107"/>
        <end position="135"/>
    </location>
</feature>
<name>A0A1M6S2D8_9BRAD</name>
<organism evidence="4 5">
    <name type="scientific">Bradyrhizobium lablabi</name>
    <dbReference type="NCBI Taxonomy" id="722472"/>
    <lineage>
        <taxon>Bacteria</taxon>
        <taxon>Pseudomonadati</taxon>
        <taxon>Pseudomonadota</taxon>
        <taxon>Alphaproteobacteria</taxon>
        <taxon>Hyphomicrobiales</taxon>
        <taxon>Nitrobacteraceae</taxon>
        <taxon>Bradyrhizobium</taxon>
    </lineage>
</organism>
<feature type="domain" description="Rap1a immunity protein" evidence="3">
    <location>
        <begin position="23"/>
        <end position="103"/>
    </location>
</feature>
<sequence>MKRLVIAALLFFPGIAHAEYFDTGADLWNLCTDNASGHNYLCMGMSTAYFDMMHATGYRCAMPAVDREKVRDVVLKYLTDNPDKRGQPASELAIASLKTAFQCVEPAPPQAMRPSAPAPKAGKPKGGPILLTPQQ</sequence>
<reference evidence="4 5" key="1">
    <citation type="submission" date="2016-11" db="EMBL/GenBank/DDBJ databases">
        <authorList>
            <person name="Jaros S."/>
            <person name="Januszkiewicz K."/>
            <person name="Wedrychowicz H."/>
        </authorList>
    </citation>
    <scope>NUCLEOTIDE SEQUENCE [LARGE SCALE GENOMIC DNA]</scope>
    <source>
        <strain evidence="4 5">GAS499</strain>
    </source>
</reference>
<evidence type="ECO:0000259" key="3">
    <source>
        <dbReference type="Pfam" id="PF18602"/>
    </source>
</evidence>
<evidence type="ECO:0000256" key="1">
    <source>
        <dbReference type="SAM" id="MobiDB-lite"/>
    </source>
</evidence>
<dbReference type="Pfam" id="PF18602">
    <property type="entry name" value="Rap1a"/>
    <property type="match status" value="1"/>
</dbReference>
<evidence type="ECO:0000313" key="4">
    <source>
        <dbReference type="EMBL" id="SHK38667.1"/>
    </source>
</evidence>
<feature type="signal peptide" evidence="2">
    <location>
        <begin position="1"/>
        <end position="18"/>
    </location>
</feature>